<reference evidence="1 3" key="1">
    <citation type="submission" date="2016-02" db="EMBL/GenBank/DDBJ databases">
        <authorList>
            <person name="Wen L."/>
            <person name="He K."/>
            <person name="Yang H."/>
        </authorList>
    </citation>
    <scope>NUCLEOTIDE SEQUENCE [LARGE SCALE GENOMIC DNA]</scope>
    <source>
        <strain evidence="1">Trichococcus_R210</strain>
    </source>
</reference>
<dbReference type="RefSeq" id="WP_068624966.1">
    <property type="nucleotide sequence ID" value="NZ_FJNB01000036.1"/>
</dbReference>
<sequence length="96" mass="11129">MEFEVISPYCGLHKEGDTVKVFYLELEDLAREYIFGNAQDAQEFCNAAKNLDAFIINVPKGKEELYHLEFLDQIIKDKEYKLIVHEATPEDEQEAS</sequence>
<proteinExistence type="predicted"/>
<evidence type="ECO:0000313" key="3">
    <source>
        <dbReference type="Proteomes" id="UP000076878"/>
    </source>
</evidence>
<keyword evidence="4" id="KW-1185">Reference proteome</keyword>
<dbReference type="OrthoDB" id="2167321at2"/>
<dbReference type="Proteomes" id="UP000199280">
    <property type="component" value="Unassembled WGS sequence"/>
</dbReference>
<dbReference type="Proteomes" id="UP000076878">
    <property type="component" value="Unassembled WGS sequence"/>
</dbReference>
<evidence type="ECO:0000313" key="2">
    <source>
        <dbReference type="EMBL" id="SEJ95709.1"/>
    </source>
</evidence>
<accession>A0A143Z8U5</accession>
<organism evidence="1 3">
    <name type="scientific">Trichococcus ilyis</name>
    <dbReference type="NCBI Taxonomy" id="640938"/>
    <lineage>
        <taxon>Bacteria</taxon>
        <taxon>Bacillati</taxon>
        <taxon>Bacillota</taxon>
        <taxon>Bacilli</taxon>
        <taxon>Lactobacillales</taxon>
        <taxon>Carnobacteriaceae</taxon>
        <taxon>Trichococcus</taxon>
    </lineage>
</organism>
<dbReference type="EMBL" id="FNYT01000046">
    <property type="protein sequence ID" value="SEJ95709.1"/>
    <property type="molecule type" value="Genomic_DNA"/>
</dbReference>
<protein>
    <submittedName>
        <fullName evidence="1">Uncharacterized protein</fullName>
    </submittedName>
</protein>
<dbReference type="EMBL" id="FJNB01000036">
    <property type="protein sequence ID" value="CZR10438.1"/>
    <property type="molecule type" value="Genomic_DNA"/>
</dbReference>
<evidence type="ECO:0000313" key="1">
    <source>
        <dbReference type="EMBL" id="CZR10438.1"/>
    </source>
</evidence>
<gene>
    <name evidence="2" type="ORF">SAMN05216375_1467</name>
    <name evidence="1" type="ORF">TR210_2925</name>
</gene>
<reference evidence="2 4" key="2">
    <citation type="submission" date="2016-10" db="EMBL/GenBank/DDBJ databases">
        <authorList>
            <person name="Varghese N."/>
            <person name="Submissions S."/>
        </authorList>
    </citation>
    <scope>NUCLEOTIDE SEQUENCE [LARGE SCALE GENOMIC DNA]</scope>
    <source>
        <strain evidence="2 4">DSM 22150</strain>
    </source>
</reference>
<name>A0A143Z8U5_9LACT</name>
<dbReference type="AlphaFoldDB" id="A0A143Z8U5"/>
<evidence type="ECO:0000313" key="4">
    <source>
        <dbReference type="Proteomes" id="UP000199280"/>
    </source>
</evidence>